<evidence type="ECO:0000256" key="2">
    <source>
        <dbReference type="SAM" id="Phobius"/>
    </source>
</evidence>
<feature type="compositionally biased region" description="Basic and acidic residues" evidence="1">
    <location>
        <begin position="252"/>
        <end position="265"/>
    </location>
</feature>
<dbReference type="Proteomes" id="UP000238916">
    <property type="component" value="Unassembled WGS sequence"/>
</dbReference>
<evidence type="ECO:0000313" key="4">
    <source>
        <dbReference type="Proteomes" id="UP000238916"/>
    </source>
</evidence>
<dbReference type="AlphaFoldDB" id="A0A2U3KKE9"/>
<feature type="region of interest" description="Disordered" evidence="1">
    <location>
        <begin position="152"/>
        <end position="216"/>
    </location>
</feature>
<evidence type="ECO:0000256" key="1">
    <source>
        <dbReference type="SAM" id="MobiDB-lite"/>
    </source>
</evidence>
<keyword evidence="2" id="KW-1133">Transmembrane helix</keyword>
<reference evidence="4" key="1">
    <citation type="submission" date="2018-02" db="EMBL/GenBank/DDBJ databases">
        <authorList>
            <person name="Hausmann B."/>
        </authorList>
    </citation>
    <scope>NUCLEOTIDE SEQUENCE [LARGE SCALE GENOMIC DNA]</scope>
    <source>
        <strain evidence="4">Peat soil MAG SbF1</strain>
    </source>
</reference>
<protein>
    <submittedName>
        <fullName evidence="3">Uncharacterized protein</fullName>
    </submittedName>
</protein>
<evidence type="ECO:0000313" key="3">
    <source>
        <dbReference type="EMBL" id="SPF40144.1"/>
    </source>
</evidence>
<name>A0A2U3KKE9_9FIRM</name>
<accession>A0A2U3KKE9</accession>
<feature type="transmembrane region" description="Helical" evidence="2">
    <location>
        <begin position="6"/>
        <end position="27"/>
    </location>
</feature>
<dbReference type="EMBL" id="OMOF01000133">
    <property type="protein sequence ID" value="SPF40144.1"/>
    <property type="molecule type" value="Genomic_DNA"/>
</dbReference>
<proteinExistence type="predicted"/>
<organism evidence="3 4">
    <name type="scientific">Candidatus Desulfosporosinus infrequens</name>
    <dbReference type="NCBI Taxonomy" id="2043169"/>
    <lineage>
        <taxon>Bacteria</taxon>
        <taxon>Bacillati</taxon>
        <taxon>Bacillota</taxon>
        <taxon>Clostridia</taxon>
        <taxon>Eubacteriales</taxon>
        <taxon>Desulfitobacteriaceae</taxon>
        <taxon>Desulfosporosinus</taxon>
    </lineage>
</organism>
<sequence>MGTYLLRGITTALLVTILTLFAGIVWGAMGLGGLSVSQLVDIGLLASCLVGGYRTANESGEWWMGGVTGAGYVTVGTLLLALFLPIRGWGFIQVLAEGATIGLVAGAIGAGGAKGVVSGARQGKWSQSYFKSSYAGEGVDDHVSCEFDWDTEKNPQERGYPATPNWPESSEGEVHDSRWAKKDSEETTEVKWSWDSEDDKLTSLGSGNAKPLIASEPEWVGSDAGWSDVGWNDVTKNEVSDRNHRTSLRNTNENKESGTRPWWEE</sequence>
<keyword evidence="2" id="KW-0472">Membrane</keyword>
<feature type="transmembrane region" description="Helical" evidence="2">
    <location>
        <begin position="62"/>
        <end position="84"/>
    </location>
</feature>
<dbReference type="OrthoDB" id="1795642at2"/>
<feature type="region of interest" description="Disordered" evidence="1">
    <location>
        <begin position="238"/>
        <end position="265"/>
    </location>
</feature>
<keyword evidence="2" id="KW-0812">Transmembrane</keyword>
<gene>
    <name evidence="3" type="ORF">SBF1_2180007</name>
</gene>
<feature type="compositionally biased region" description="Basic and acidic residues" evidence="1">
    <location>
        <begin position="172"/>
        <end position="194"/>
    </location>
</feature>